<proteinExistence type="predicted"/>
<name>A0A8H3QVU4_9GLOM</name>
<protein>
    <submittedName>
        <fullName evidence="1">Uncharacterized protein</fullName>
    </submittedName>
</protein>
<gene>
    <name evidence="1" type="ORF">RCL2_002117600</name>
</gene>
<evidence type="ECO:0000313" key="1">
    <source>
        <dbReference type="EMBL" id="GES94445.1"/>
    </source>
</evidence>
<reference evidence="1" key="1">
    <citation type="submission" date="2019-10" db="EMBL/GenBank/DDBJ databases">
        <title>Conservation and host-specific expression of non-tandemly repeated heterogenous ribosome RNA gene in arbuscular mycorrhizal fungi.</title>
        <authorList>
            <person name="Maeda T."/>
            <person name="Kobayashi Y."/>
            <person name="Nakagawa T."/>
            <person name="Ezawa T."/>
            <person name="Yamaguchi K."/>
            <person name="Bino T."/>
            <person name="Nishimoto Y."/>
            <person name="Shigenobu S."/>
            <person name="Kawaguchi M."/>
        </authorList>
    </citation>
    <scope>NUCLEOTIDE SEQUENCE</scope>
    <source>
        <strain evidence="1">HR1</strain>
    </source>
</reference>
<accession>A0A8H3QVU4</accession>
<sequence length="321" mass="37765">MDIDTLTLIQKKIQSASSLSELNSIIDYISSITNKQKKKIIETSIKNLKINTVIEFEECSKQHAINTHCDDCSDIWTETFGFGRFKRISKVDEEEVPSLSLDFIDKAKYYLSYNEKHLDEENLFVKQIDYTGDEFNNYEILRIKMILDIWIITWNNSPKYYESNYLFEYVLLPLKLFLGSELMNYNFEIGCLNLKVLNFSLCKCCDKVAGVLKFDRCLNSKFYDGKATLLMYDHYSVKIGRIRKANEIIIPVEEKKLEASFAIELFFQIKRRLQENFKIINEIECEIKKIKENNNIYATDAITYLKEVIKETLHTPKKKNL</sequence>
<dbReference type="Proteomes" id="UP000615446">
    <property type="component" value="Unassembled WGS sequence"/>
</dbReference>
<dbReference type="EMBL" id="BLAL01000236">
    <property type="protein sequence ID" value="GES94445.1"/>
    <property type="molecule type" value="Genomic_DNA"/>
</dbReference>
<dbReference type="AlphaFoldDB" id="A0A8H3QVU4"/>
<evidence type="ECO:0000313" key="2">
    <source>
        <dbReference type="Proteomes" id="UP000615446"/>
    </source>
</evidence>
<organism evidence="1 2">
    <name type="scientific">Rhizophagus clarus</name>
    <dbReference type="NCBI Taxonomy" id="94130"/>
    <lineage>
        <taxon>Eukaryota</taxon>
        <taxon>Fungi</taxon>
        <taxon>Fungi incertae sedis</taxon>
        <taxon>Mucoromycota</taxon>
        <taxon>Glomeromycotina</taxon>
        <taxon>Glomeromycetes</taxon>
        <taxon>Glomerales</taxon>
        <taxon>Glomeraceae</taxon>
        <taxon>Rhizophagus</taxon>
    </lineage>
</organism>
<comment type="caution">
    <text evidence="1">The sequence shown here is derived from an EMBL/GenBank/DDBJ whole genome shotgun (WGS) entry which is preliminary data.</text>
</comment>